<evidence type="ECO:0000313" key="3">
    <source>
        <dbReference type="Proteomes" id="UP000054630"/>
    </source>
</evidence>
<accession>A0A0V0S269</accession>
<evidence type="ECO:0000313" key="2">
    <source>
        <dbReference type="EMBL" id="KRX20867.1"/>
    </source>
</evidence>
<dbReference type="Proteomes" id="UP000054630">
    <property type="component" value="Unassembled WGS sequence"/>
</dbReference>
<proteinExistence type="predicted"/>
<organism evidence="2 3">
    <name type="scientific">Trichinella nelsoni</name>
    <dbReference type="NCBI Taxonomy" id="6336"/>
    <lineage>
        <taxon>Eukaryota</taxon>
        <taxon>Metazoa</taxon>
        <taxon>Ecdysozoa</taxon>
        <taxon>Nematoda</taxon>
        <taxon>Enoplea</taxon>
        <taxon>Dorylaimia</taxon>
        <taxon>Trichinellida</taxon>
        <taxon>Trichinellidae</taxon>
        <taxon>Trichinella</taxon>
    </lineage>
</organism>
<feature type="compositionally biased region" description="Polar residues" evidence="1">
    <location>
        <begin position="1"/>
        <end position="17"/>
    </location>
</feature>
<name>A0A0V0S269_9BILA</name>
<keyword evidence="3" id="KW-1185">Reference proteome</keyword>
<evidence type="ECO:0000256" key="1">
    <source>
        <dbReference type="SAM" id="MobiDB-lite"/>
    </source>
</evidence>
<dbReference type="EMBL" id="JYDL01000044">
    <property type="protein sequence ID" value="KRX20867.1"/>
    <property type="molecule type" value="Genomic_DNA"/>
</dbReference>
<comment type="caution">
    <text evidence="2">The sequence shown here is derived from an EMBL/GenBank/DDBJ whole genome shotgun (WGS) entry which is preliminary data.</text>
</comment>
<feature type="region of interest" description="Disordered" evidence="1">
    <location>
        <begin position="1"/>
        <end position="22"/>
    </location>
</feature>
<dbReference type="AlphaFoldDB" id="A0A0V0S269"/>
<sequence length="69" mass="8130">MATLTRQPDTRPITNCDPSRANRAPELAVHPLPWLARKNRKVLQQKRESSKYITENKDFDFEKHDQIVE</sequence>
<protein>
    <submittedName>
        <fullName evidence="2">Uncharacterized protein</fullName>
    </submittedName>
</protein>
<reference evidence="2 3" key="1">
    <citation type="submission" date="2015-01" db="EMBL/GenBank/DDBJ databases">
        <title>Evolution of Trichinella species and genotypes.</title>
        <authorList>
            <person name="Korhonen P.K."/>
            <person name="Edoardo P."/>
            <person name="Giuseppe L.R."/>
            <person name="Gasser R.B."/>
        </authorList>
    </citation>
    <scope>NUCLEOTIDE SEQUENCE [LARGE SCALE GENOMIC DNA]</scope>
    <source>
        <strain evidence="2">ISS37</strain>
    </source>
</reference>
<gene>
    <name evidence="2" type="ORF">T07_8529</name>
</gene>